<feature type="signal peptide" evidence="1">
    <location>
        <begin position="1"/>
        <end position="32"/>
    </location>
</feature>
<evidence type="ECO:0000259" key="2">
    <source>
        <dbReference type="Pfam" id="PF09076"/>
    </source>
</evidence>
<dbReference type="Gene3D" id="2.60.20.30">
    <property type="match status" value="1"/>
</dbReference>
<keyword evidence="4" id="KW-1185">Reference proteome</keyword>
<feature type="domain" description="Streptomyces killer toxin-like beta/gamma crystallin" evidence="2">
    <location>
        <begin position="55"/>
        <end position="122"/>
    </location>
</feature>
<evidence type="ECO:0000313" key="3">
    <source>
        <dbReference type="EMBL" id="MBB5123329.1"/>
    </source>
</evidence>
<dbReference type="AlphaFoldDB" id="A0A7W8BKV2"/>
<dbReference type="InterPro" id="IPR011024">
    <property type="entry name" value="G_crystallin-like"/>
</dbReference>
<feature type="chain" id="PRO_5031456174" description="Streptomyces killer toxin-like beta/gamma crystallin domain-containing protein" evidence="1">
    <location>
        <begin position="33"/>
        <end position="124"/>
    </location>
</feature>
<accession>A0A7W8BKV2</accession>
<comment type="caution">
    <text evidence="3">The sequence shown here is derived from an EMBL/GenBank/DDBJ whole genome shotgun (WGS) entry which is preliminary data.</text>
</comment>
<sequence>MHQTVKRAALAALTTVSLTASLMAATATNASAIDIVPCGNREYLHVTAHLGSTTLDENFCYANAGQSPVGGVRDYWVTRIWTGNNRVQWYGDGRWQPEQPIGKYTEMTWPNHPGGVRIYGIRIL</sequence>
<dbReference type="SUPFAM" id="SSF49695">
    <property type="entry name" value="gamma-Crystallin-like"/>
    <property type="match status" value="1"/>
</dbReference>
<keyword evidence="1" id="KW-0732">Signal</keyword>
<protein>
    <recommendedName>
        <fullName evidence="2">Streptomyces killer toxin-like beta/gamma crystallin domain-containing protein</fullName>
    </recommendedName>
</protein>
<dbReference type="InterPro" id="IPR015791">
    <property type="entry name" value="Antimic/Inh_G_crystallin-like"/>
</dbReference>
<gene>
    <name evidence="3" type="ORF">FHS32_000041</name>
</gene>
<dbReference type="Pfam" id="PF09076">
    <property type="entry name" value="Crystall_2"/>
    <property type="match status" value="1"/>
</dbReference>
<reference evidence="3 4" key="1">
    <citation type="submission" date="2020-08" db="EMBL/GenBank/DDBJ databases">
        <title>Genomic Encyclopedia of Type Strains, Phase III (KMG-III): the genomes of soil and plant-associated and newly described type strains.</title>
        <authorList>
            <person name="Whitman W."/>
        </authorList>
    </citation>
    <scope>NUCLEOTIDE SEQUENCE [LARGE SCALE GENOMIC DNA]</scope>
    <source>
        <strain evidence="3 4">CECT 3226</strain>
    </source>
</reference>
<dbReference type="InterPro" id="IPR015161">
    <property type="entry name" value="Sklp_toxin_b/g_crystallin"/>
</dbReference>
<proteinExistence type="predicted"/>
<dbReference type="Proteomes" id="UP000568022">
    <property type="component" value="Unassembled WGS sequence"/>
</dbReference>
<dbReference type="EMBL" id="JACHJE010000001">
    <property type="protein sequence ID" value="MBB5123329.1"/>
    <property type="molecule type" value="Genomic_DNA"/>
</dbReference>
<name>A0A7W8BKV2_9ACTN</name>
<organism evidence="3 4">
    <name type="scientific">Streptomyces griseoloalbus</name>
    <dbReference type="NCBI Taxonomy" id="67303"/>
    <lineage>
        <taxon>Bacteria</taxon>
        <taxon>Bacillati</taxon>
        <taxon>Actinomycetota</taxon>
        <taxon>Actinomycetes</taxon>
        <taxon>Kitasatosporales</taxon>
        <taxon>Streptomycetaceae</taxon>
        <taxon>Streptomyces</taxon>
    </lineage>
</organism>
<evidence type="ECO:0000313" key="4">
    <source>
        <dbReference type="Proteomes" id="UP000568022"/>
    </source>
</evidence>
<evidence type="ECO:0000256" key="1">
    <source>
        <dbReference type="SAM" id="SignalP"/>
    </source>
</evidence>